<dbReference type="GO" id="GO:0090313">
    <property type="term" value="P:regulation of protein targeting to membrane"/>
    <property type="evidence" value="ECO:0007669"/>
    <property type="project" value="TreeGrafter"/>
</dbReference>
<dbReference type="PANTHER" id="PTHR30441">
    <property type="entry name" value="DUF748 DOMAIN-CONTAINING PROTEIN"/>
    <property type="match status" value="1"/>
</dbReference>
<dbReference type="PANTHER" id="PTHR30441:SF9">
    <property type="entry name" value="ASMA FAMILY PROTEIN YHJG"/>
    <property type="match status" value="1"/>
</dbReference>
<gene>
    <name evidence="2" type="ORF">H663_016295</name>
</gene>
<dbReference type="Proteomes" id="UP000037507">
    <property type="component" value="Unassembled WGS sequence"/>
</dbReference>
<keyword evidence="3" id="KW-1185">Reference proteome</keyword>
<feature type="domain" description="AsmA" evidence="1">
    <location>
        <begin position="7"/>
        <end position="548"/>
    </location>
</feature>
<dbReference type="RefSeq" id="WP_053170299.1">
    <property type="nucleotide sequence ID" value="NZ_LFYT02000026.1"/>
</dbReference>
<dbReference type="Pfam" id="PF05170">
    <property type="entry name" value="AsmA"/>
    <property type="match status" value="1"/>
</dbReference>
<dbReference type="OrthoDB" id="5749006at2"/>
<evidence type="ECO:0000259" key="1">
    <source>
        <dbReference type="Pfam" id="PF05170"/>
    </source>
</evidence>
<reference evidence="2" key="1">
    <citation type="submission" date="2017-04" db="EMBL/GenBank/DDBJ databases">
        <title>Unexpected and diverse lifestyles within the genus Limnohabitans.</title>
        <authorList>
            <person name="Kasalicky V."/>
            <person name="Mehrshad M."/>
            <person name="Andrei S.-A."/>
            <person name="Salcher M."/>
            <person name="Kratochvilova H."/>
            <person name="Simek K."/>
            <person name="Ghai R."/>
        </authorList>
    </citation>
    <scope>NUCLEOTIDE SEQUENCE [LARGE SCALE GENOMIC DNA]</scope>
    <source>
        <strain evidence="2">II-D5</strain>
    </source>
</reference>
<dbReference type="EMBL" id="LFYT02000026">
    <property type="protein sequence ID" value="PVE41651.1"/>
    <property type="molecule type" value="Genomic_DNA"/>
</dbReference>
<accession>A0A2T7UAJ4</accession>
<comment type="caution">
    <text evidence="2">The sequence shown here is derived from an EMBL/GenBank/DDBJ whole genome shotgun (WGS) entry which is preliminary data.</text>
</comment>
<dbReference type="GO" id="GO:0005886">
    <property type="term" value="C:plasma membrane"/>
    <property type="evidence" value="ECO:0007669"/>
    <property type="project" value="TreeGrafter"/>
</dbReference>
<dbReference type="STRING" id="1293045.H663_04760"/>
<dbReference type="InterPro" id="IPR007844">
    <property type="entry name" value="AsmA"/>
</dbReference>
<evidence type="ECO:0000313" key="3">
    <source>
        <dbReference type="Proteomes" id="UP000037507"/>
    </source>
</evidence>
<sequence>MIKPWHWVPAGLVLILGVGLAVGESMGWPFLAGPLQSQLQQKLGRDVRLSAANDKGQATASLHFWGGIRLQSRFLEIGAPAWSRAPYFLSAQDLDLHLRYSDVWRAWQGHQLLVQSLAARQLTVYLERTADGQASWQMAKSGAAPKPPRIQNIDLPAGTVHFSDAPLALNFEAQLNLSSPAGSSSAPLVSQNRVLRSTARGHYRQNAFQITLQSTGALPWEVDAAQGTPVAVKLAASLGQASLNFEGAARDFLHLNGLDGTFQVKGPSLAVIGEPLGVTLPTTPAFNASGQVQRSSDRWAVALHKARVGSSQFSGDFVFDKATTPPRLRGQLNGTRLKLEDLAPAVGAPQASNTSASRAKVLPSRPFDLASLRAMDADLHIAFQQVDPPTQWLEPLRPFKTHLTLFNGVLTLSSIEARTAQGHLAGTLSLNGQRNTANWVAALNWDGVQLQRWIHQKRPAGRPPYVSGLLKGHAKVQGQGRSTAEILATLEGDIHANVVGGTVSHLLVEMAGLDVAESLGVYLQGDDSLKLDCALADLRVSAGTLRLRLWVLDTSDSTLWAEGSLSLATEKLDLRAMVAPKDFSVLTLRAPVLIQGSFSHPLVTVENGPLGMKLGLALLLGLVNPLTSVLPLVDAGNAQEAEAKAAACKARMHKKPQAAQPTGTRKP</sequence>
<protein>
    <submittedName>
        <fullName evidence="2">AsmA family protein</fullName>
    </submittedName>
</protein>
<name>A0A2T7UAJ4_9BURK</name>
<evidence type="ECO:0000313" key="2">
    <source>
        <dbReference type="EMBL" id="PVE41651.1"/>
    </source>
</evidence>
<organism evidence="2 3">
    <name type="scientific">Limnohabitans planktonicus II-D5</name>
    <dbReference type="NCBI Taxonomy" id="1293045"/>
    <lineage>
        <taxon>Bacteria</taxon>
        <taxon>Pseudomonadati</taxon>
        <taxon>Pseudomonadota</taxon>
        <taxon>Betaproteobacteria</taxon>
        <taxon>Burkholderiales</taxon>
        <taxon>Comamonadaceae</taxon>
        <taxon>Limnohabitans</taxon>
    </lineage>
</organism>
<proteinExistence type="predicted"/>
<dbReference type="InterPro" id="IPR052894">
    <property type="entry name" value="AsmA-related"/>
</dbReference>
<dbReference type="AlphaFoldDB" id="A0A2T7UAJ4"/>